<dbReference type="AlphaFoldDB" id="A0A4R2BD29"/>
<gene>
    <name evidence="1" type="ORF">EV146_10647</name>
</gene>
<evidence type="ECO:0000313" key="1">
    <source>
        <dbReference type="EMBL" id="TCN24848.1"/>
    </source>
</evidence>
<organism evidence="1 2">
    <name type="scientific">Mesobacillus foraminis</name>
    <dbReference type="NCBI Taxonomy" id="279826"/>
    <lineage>
        <taxon>Bacteria</taxon>
        <taxon>Bacillati</taxon>
        <taxon>Bacillota</taxon>
        <taxon>Bacilli</taxon>
        <taxon>Bacillales</taxon>
        <taxon>Bacillaceae</taxon>
        <taxon>Mesobacillus</taxon>
    </lineage>
</organism>
<accession>A0A4R2BD29</accession>
<comment type="caution">
    <text evidence="1">The sequence shown here is derived from an EMBL/GenBank/DDBJ whole genome shotgun (WGS) entry which is preliminary data.</text>
</comment>
<dbReference type="Proteomes" id="UP000295689">
    <property type="component" value="Unassembled WGS sequence"/>
</dbReference>
<evidence type="ECO:0000313" key="2">
    <source>
        <dbReference type="Proteomes" id="UP000295689"/>
    </source>
</evidence>
<reference evidence="1 2" key="1">
    <citation type="journal article" date="2015" name="Stand. Genomic Sci.">
        <title>Genomic Encyclopedia of Bacterial and Archaeal Type Strains, Phase III: the genomes of soil and plant-associated and newly described type strains.</title>
        <authorList>
            <person name="Whitman W.B."/>
            <person name="Woyke T."/>
            <person name="Klenk H.P."/>
            <person name="Zhou Y."/>
            <person name="Lilburn T.G."/>
            <person name="Beck B.J."/>
            <person name="De Vos P."/>
            <person name="Vandamme P."/>
            <person name="Eisen J.A."/>
            <person name="Garrity G."/>
            <person name="Hugenholtz P."/>
            <person name="Kyrpides N.C."/>
        </authorList>
    </citation>
    <scope>NUCLEOTIDE SEQUENCE [LARGE SCALE GENOMIC DNA]</scope>
    <source>
        <strain evidence="1 2">CV53</strain>
    </source>
</reference>
<keyword evidence="2" id="KW-1185">Reference proteome</keyword>
<name>A0A4R2BD29_9BACI</name>
<proteinExistence type="predicted"/>
<sequence>MKKAVQTELPQFVAKRGSEWFFSEPLLGYY</sequence>
<protein>
    <submittedName>
        <fullName evidence="1">Uncharacterized protein</fullName>
    </submittedName>
</protein>
<dbReference type="EMBL" id="SLVV01000006">
    <property type="protein sequence ID" value="TCN24848.1"/>
    <property type="molecule type" value="Genomic_DNA"/>
</dbReference>